<sequence>MEDGILEFDDLTSLVLDLVDQIPAGTVTTYGDIGKVVSTGPRQIGRIMATSGQFTAWWRVVRADGGSQVASTARTHWDAEGIAYSGETPKVVLRKHRVGIAELQELVEKLSRA</sequence>
<dbReference type="EMBL" id="CP009220">
    <property type="protein sequence ID" value="ALC04663.1"/>
    <property type="molecule type" value="Genomic_DNA"/>
</dbReference>
<dbReference type="InterPro" id="IPR052520">
    <property type="entry name" value="ATL_DNA_repair"/>
</dbReference>
<dbReference type="STRING" id="931089.CDES_00915"/>
<dbReference type="InterPro" id="IPR014048">
    <property type="entry name" value="MethylDNA_cys_MeTrfase_DNA-bd"/>
</dbReference>
<dbReference type="PANTHER" id="PTHR42942">
    <property type="entry name" value="6-O-METHYLGUANINE DNA METHYLTRANSFERASE"/>
    <property type="match status" value="1"/>
</dbReference>
<dbReference type="GO" id="GO:0003824">
    <property type="term" value="F:catalytic activity"/>
    <property type="evidence" value="ECO:0007669"/>
    <property type="project" value="InterPro"/>
</dbReference>
<protein>
    <recommendedName>
        <fullName evidence="2">Methylated-DNA-[protein]-cysteine S-methyltransferase DNA binding domain-containing protein</fullName>
    </recommendedName>
</protein>
<keyword evidence="1" id="KW-0227">DNA damage</keyword>
<organism evidence="3 4">
    <name type="scientific">Corynebacterium deserti GIMN1.010</name>
    <dbReference type="NCBI Taxonomy" id="931089"/>
    <lineage>
        <taxon>Bacteria</taxon>
        <taxon>Bacillati</taxon>
        <taxon>Actinomycetota</taxon>
        <taxon>Actinomycetes</taxon>
        <taxon>Mycobacteriales</taxon>
        <taxon>Corynebacteriaceae</taxon>
        <taxon>Corynebacterium</taxon>
    </lineage>
</organism>
<keyword evidence="4" id="KW-1185">Reference proteome</keyword>
<dbReference type="Proteomes" id="UP000068067">
    <property type="component" value="Chromosome"/>
</dbReference>
<reference evidence="3 4" key="1">
    <citation type="submission" date="2014-08" db="EMBL/GenBank/DDBJ databases">
        <title>Complete genome sequence of Corynebacterium deserti GIMN1.010 (=DSM 45689), isolated from desert sand in western China.</title>
        <authorList>
            <person name="Ruckert C."/>
            <person name="Albersmeier A."/>
            <person name="Kalinowski J."/>
        </authorList>
    </citation>
    <scope>NUCLEOTIDE SEQUENCE [LARGE SCALE GENOMIC DNA]</scope>
    <source>
        <strain evidence="3 4">GIMN1.010</strain>
    </source>
</reference>
<dbReference type="GO" id="GO:0006281">
    <property type="term" value="P:DNA repair"/>
    <property type="evidence" value="ECO:0007669"/>
    <property type="project" value="InterPro"/>
</dbReference>
<feature type="domain" description="Methylated-DNA-[protein]-cysteine S-methyltransferase DNA binding" evidence="2">
    <location>
        <begin position="13"/>
        <end position="67"/>
    </location>
</feature>
<name>A0A0M3Q8Y5_9CORY</name>
<proteinExistence type="predicted"/>
<dbReference type="RefSeq" id="WP_053543854.1">
    <property type="nucleotide sequence ID" value="NZ_CP009220.1"/>
</dbReference>
<dbReference type="CDD" id="cd06445">
    <property type="entry name" value="ATase"/>
    <property type="match status" value="1"/>
</dbReference>
<dbReference type="KEGG" id="cdx:CDES_00915"/>
<dbReference type="PATRIC" id="fig|931089.4.peg.188"/>
<dbReference type="AlphaFoldDB" id="A0A0M3Q8Y5"/>
<evidence type="ECO:0000256" key="1">
    <source>
        <dbReference type="ARBA" id="ARBA00022763"/>
    </source>
</evidence>
<gene>
    <name evidence="3" type="ORF">CDES_00915</name>
</gene>
<dbReference type="InterPro" id="IPR036388">
    <property type="entry name" value="WH-like_DNA-bd_sf"/>
</dbReference>
<evidence type="ECO:0000313" key="3">
    <source>
        <dbReference type="EMBL" id="ALC04663.1"/>
    </source>
</evidence>
<dbReference type="Gene3D" id="1.10.10.10">
    <property type="entry name" value="Winged helix-like DNA-binding domain superfamily/Winged helix DNA-binding domain"/>
    <property type="match status" value="1"/>
</dbReference>
<evidence type="ECO:0000313" key="4">
    <source>
        <dbReference type="Proteomes" id="UP000068067"/>
    </source>
</evidence>
<accession>A0A0M3Q8Y5</accession>
<dbReference type="SUPFAM" id="SSF46767">
    <property type="entry name" value="Methylated DNA-protein cysteine methyltransferase, C-terminal domain"/>
    <property type="match status" value="1"/>
</dbReference>
<evidence type="ECO:0000259" key="2">
    <source>
        <dbReference type="Pfam" id="PF01035"/>
    </source>
</evidence>
<dbReference type="PANTHER" id="PTHR42942:SF1">
    <property type="entry name" value="ALKYLTRANSFERASE-LIKE PROTEIN 1"/>
    <property type="match status" value="1"/>
</dbReference>
<dbReference type="InterPro" id="IPR036217">
    <property type="entry name" value="MethylDNA_cys_MeTrfase_DNAb"/>
</dbReference>
<dbReference type="Pfam" id="PF01035">
    <property type="entry name" value="DNA_binding_1"/>
    <property type="match status" value="1"/>
</dbReference>